<feature type="transmembrane region" description="Helical" evidence="2">
    <location>
        <begin position="143"/>
        <end position="161"/>
    </location>
</feature>
<accession>A0A6C0H783</accession>
<feature type="region of interest" description="Disordered" evidence="1">
    <location>
        <begin position="1"/>
        <end position="27"/>
    </location>
</feature>
<dbReference type="AlphaFoldDB" id="A0A6C0H783"/>
<name>A0A6C0H783_9ZZZZ</name>
<keyword evidence="2" id="KW-1133">Transmembrane helix</keyword>
<evidence type="ECO:0000256" key="1">
    <source>
        <dbReference type="SAM" id="MobiDB-lite"/>
    </source>
</evidence>
<sequence length="168" mass="19331">MNSNILQYASLLPTDDDNSNNPKKNKKNINKINTMLNKIHEENNDLNSSSSDEEEIDLKKPIRKKNVDAFTNYHKNNQYVSTLLDSSPYSLNKITQSSPIPPINNESINYNSSENIIENKLNYLIHLLEESKDEKTGHVIEEVVLYSFLGIFIIFIVDSFSKMGKYTR</sequence>
<evidence type="ECO:0000256" key="2">
    <source>
        <dbReference type="SAM" id="Phobius"/>
    </source>
</evidence>
<proteinExistence type="predicted"/>
<protein>
    <submittedName>
        <fullName evidence="3">Uncharacterized protein</fullName>
    </submittedName>
</protein>
<organism evidence="3">
    <name type="scientific">viral metagenome</name>
    <dbReference type="NCBI Taxonomy" id="1070528"/>
    <lineage>
        <taxon>unclassified sequences</taxon>
        <taxon>metagenomes</taxon>
        <taxon>organismal metagenomes</taxon>
    </lineage>
</organism>
<evidence type="ECO:0000313" key="3">
    <source>
        <dbReference type="EMBL" id="QHT76015.1"/>
    </source>
</evidence>
<keyword evidence="2" id="KW-0472">Membrane</keyword>
<keyword evidence="2" id="KW-0812">Transmembrane</keyword>
<dbReference type="EMBL" id="MN739886">
    <property type="protein sequence ID" value="QHT76015.1"/>
    <property type="molecule type" value="Genomic_DNA"/>
</dbReference>
<reference evidence="3" key="1">
    <citation type="journal article" date="2020" name="Nature">
        <title>Giant virus diversity and host interactions through global metagenomics.</title>
        <authorList>
            <person name="Schulz F."/>
            <person name="Roux S."/>
            <person name="Paez-Espino D."/>
            <person name="Jungbluth S."/>
            <person name="Walsh D.A."/>
            <person name="Denef V.J."/>
            <person name="McMahon K.D."/>
            <person name="Konstantinidis K.T."/>
            <person name="Eloe-Fadrosh E.A."/>
            <person name="Kyrpides N.C."/>
            <person name="Woyke T."/>
        </authorList>
    </citation>
    <scope>NUCLEOTIDE SEQUENCE</scope>
    <source>
        <strain evidence="3">GVMAG-M-3300023179-71</strain>
    </source>
</reference>